<evidence type="ECO:0000256" key="1">
    <source>
        <dbReference type="ARBA" id="ARBA00007401"/>
    </source>
</evidence>
<dbReference type="InterPro" id="IPR023232">
    <property type="entry name" value="Glyco_hydro_2_AS"/>
</dbReference>
<evidence type="ECO:0000259" key="7">
    <source>
        <dbReference type="Pfam" id="PF16355"/>
    </source>
</evidence>
<dbReference type="PANTHER" id="PTHR42732">
    <property type="entry name" value="BETA-GALACTOSIDASE"/>
    <property type="match status" value="1"/>
</dbReference>
<evidence type="ECO:0000259" key="6">
    <source>
        <dbReference type="Pfam" id="PF02837"/>
    </source>
</evidence>
<dbReference type="Gene3D" id="2.60.40.10">
    <property type="entry name" value="Immunoglobulins"/>
    <property type="match status" value="3"/>
</dbReference>
<dbReference type="PROSITE" id="PS00608">
    <property type="entry name" value="GLYCOSYL_HYDROL_F2_2"/>
    <property type="match status" value="1"/>
</dbReference>
<evidence type="ECO:0000313" key="9">
    <source>
        <dbReference type="EMBL" id="MBC2603231.1"/>
    </source>
</evidence>
<evidence type="ECO:0000259" key="8">
    <source>
        <dbReference type="Pfam" id="PF18565"/>
    </source>
</evidence>
<dbReference type="InterPro" id="IPR006102">
    <property type="entry name" value="Ig-like_GH2"/>
</dbReference>
<dbReference type="Pfam" id="PF02837">
    <property type="entry name" value="Glyco_hydro_2_N"/>
    <property type="match status" value="1"/>
</dbReference>
<comment type="caution">
    <text evidence="9">The sequence shown here is derived from an EMBL/GenBank/DDBJ whole genome shotgun (WGS) entry which is preliminary data.</text>
</comment>
<dbReference type="SUPFAM" id="SSF51445">
    <property type="entry name" value="(Trans)glycosidases"/>
    <property type="match status" value="1"/>
</dbReference>
<keyword evidence="2 9" id="KW-0378">Hydrolase</keyword>
<dbReference type="InterPro" id="IPR032311">
    <property type="entry name" value="DUF4982"/>
</dbReference>
<dbReference type="InterPro" id="IPR006103">
    <property type="entry name" value="Glyco_hydro_2_cat"/>
</dbReference>
<dbReference type="Pfam" id="PF16355">
    <property type="entry name" value="DUF4982"/>
    <property type="match status" value="1"/>
</dbReference>
<dbReference type="Gene3D" id="2.60.120.260">
    <property type="entry name" value="Galactose-binding domain-like"/>
    <property type="match status" value="1"/>
</dbReference>
<organism evidence="9 10">
    <name type="scientific">Puniceicoccus vermicola</name>
    <dbReference type="NCBI Taxonomy" id="388746"/>
    <lineage>
        <taxon>Bacteria</taxon>
        <taxon>Pseudomonadati</taxon>
        <taxon>Verrucomicrobiota</taxon>
        <taxon>Opitutia</taxon>
        <taxon>Puniceicoccales</taxon>
        <taxon>Puniceicoccaceae</taxon>
        <taxon>Puniceicoccus</taxon>
    </lineage>
</organism>
<evidence type="ECO:0000259" key="4">
    <source>
        <dbReference type="Pfam" id="PF00703"/>
    </source>
</evidence>
<evidence type="ECO:0000259" key="5">
    <source>
        <dbReference type="Pfam" id="PF02836"/>
    </source>
</evidence>
<gene>
    <name evidence="9" type="ORF">H5P30_15725</name>
</gene>
<protein>
    <submittedName>
        <fullName evidence="9">Glycoside hydrolase family 2 protein</fullName>
    </submittedName>
</protein>
<dbReference type="SUPFAM" id="SSF49303">
    <property type="entry name" value="beta-Galactosidase/glucuronidase domain"/>
    <property type="match status" value="1"/>
</dbReference>
<dbReference type="InterPro" id="IPR051913">
    <property type="entry name" value="GH2_Domain-Containing"/>
</dbReference>
<name>A0A7X1E5J3_9BACT</name>
<keyword evidence="3" id="KW-0326">Glycosidase</keyword>
<dbReference type="InterPro" id="IPR040605">
    <property type="entry name" value="Glyco_hydro2_dom5"/>
</dbReference>
<evidence type="ECO:0000313" key="10">
    <source>
        <dbReference type="Proteomes" id="UP000525652"/>
    </source>
</evidence>
<evidence type="ECO:0000256" key="3">
    <source>
        <dbReference type="ARBA" id="ARBA00023295"/>
    </source>
</evidence>
<reference evidence="9 10" key="1">
    <citation type="submission" date="2020-07" db="EMBL/GenBank/DDBJ databases">
        <authorList>
            <person name="Feng X."/>
        </authorList>
    </citation>
    <scope>NUCLEOTIDE SEQUENCE [LARGE SCALE GENOMIC DNA]</scope>
    <source>
        <strain evidence="9 10">JCM14086</strain>
    </source>
</reference>
<dbReference type="SUPFAM" id="SSF49785">
    <property type="entry name" value="Galactose-binding domain-like"/>
    <property type="match status" value="1"/>
</dbReference>
<dbReference type="InterPro" id="IPR036156">
    <property type="entry name" value="Beta-gal/glucu_dom_sf"/>
</dbReference>
<feature type="domain" description="Glycosyl hydrolases family 2 sugar binding" evidence="6">
    <location>
        <begin position="2"/>
        <end position="167"/>
    </location>
</feature>
<dbReference type="InterPro" id="IPR013783">
    <property type="entry name" value="Ig-like_fold"/>
</dbReference>
<feature type="domain" description="Glycoside hydrolase family 2 catalytic" evidence="5">
    <location>
        <begin position="283"/>
        <end position="433"/>
    </location>
</feature>
<dbReference type="GO" id="GO:0005975">
    <property type="term" value="P:carbohydrate metabolic process"/>
    <property type="evidence" value="ECO:0007669"/>
    <property type="project" value="InterPro"/>
</dbReference>
<dbReference type="InterPro" id="IPR006101">
    <property type="entry name" value="Glyco_hydro_2"/>
</dbReference>
<comment type="similarity">
    <text evidence="1">Belongs to the glycosyl hydrolase 2 family.</text>
</comment>
<dbReference type="InterPro" id="IPR006104">
    <property type="entry name" value="Glyco_hydro_2_N"/>
</dbReference>
<feature type="domain" description="DUF4982" evidence="7">
    <location>
        <begin position="602"/>
        <end position="658"/>
    </location>
</feature>
<dbReference type="AlphaFoldDB" id="A0A7X1E5J3"/>
<dbReference type="GO" id="GO:0004553">
    <property type="term" value="F:hydrolase activity, hydrolyzing O-glycosyl compounds"/>
    <property type="evidence" value="ECO:0007669"/>
    <property type="project" value="InterPro"/>
</dbReference>
<dbReference type="Proteomes" id="UP000525652">
    <property type="component" value="Unassembled WGS sequence"/>
</dbReference>
<dbReference type="InterPro" id="IPR008979">
    <property type="entry name" value="Galactose-bd-like_sf"/>
</dbReference>
<dbReference type="Pfam" id="PF00703">
    <property type="entry name" value="Glyco_hydro_2"/>
    <property type="match status" value="1"/>
</dbReference>
<accession>A0A7X1E5J3</accession>
<dbReference type="EMBL" id="JACHVA010000124">
    <property type="protein sequence ID" value="MBC2603231.1"/>
    <property type="molecule type" value="Genomic_DNA"/>
</dbReference>
<dbReference type="PRINTS" id="PR00132">
    <property type="entry name" value="GLHYDRLASE2"/>
</dbReference>
<dbReference type="InterPro" id="IPR017853">
    <property type="entry name" value="GH"/>
</dbReference>
<feature type="domain" description="Glycoside hydrolase family 2 immunoglobulin-like beta-sandwich" evidence="4">
    <location>
        <begin position="183"/>
        <end position="276"/>
    </location>
</feature>
<proteinExistence type="inferred from homology"/>
<feature type="domain" description="Glycoside hydrolase family 2" evidence="8">
    <location>
        <begin position="680"/>
        <end position="780"/>
    </location>
</feature>
<dbReference type="Gene3D" id="3.20.20.80">
    <property type="entry name" value="Glycosidases"/>
    <property type="match status" value="1"/>
</dbReference>
<dbReference type="PANTHER" id="PTHR42732:SF1">
    <property type="entry name" value="BETA-MANNOSIDASE"/>
    <property type="match status" value="1"/>
</dbReference>
<evidence type="ECO:0000256" key="2">
    <source>
        <dbReference type="ARBA" id="ARBA00022801"/>
    </source>
</evidence>
<dbReference type="Pfam" id="PF02836">
    <property type="entry name" value="Glyco_hydro_2_C"/>
    <property type="match status" value="1"/>
</dbReference>
<dbReference type="Pfam" id="PF18565">
    <property type="entry name" value="Glyco_hydro2_C5"/>
    <property type="match status" value="1"/>
</dbReference>
<sequence>MRSLSGDTWCFTCGDPKDAAEPTVDDTGWSTVRVPHDWAIAGPFDSQNDAQHTIIHADGEKQARLHLGRTGGLPHQGVGWYRLPLDIPAAWSSRRVRVIFDGVMSHSIVYCNGREVGSWPYGYTSFQFDLTPFLLPGGQNLLAVRVANPSNASRWYPGAGIYRNVLLEAVDPAHIAPWGVAITTPDVQDAFATVVVRTEVTTDRAVTLQTVIRDPSGYEVASDVVPVPASTKADQTLTVANPERWNLDRPALYTLRSRICDNEQVVDEVVTRFGIRALKFTPNGFWLNDRPVRFQGVCMHHDLGLLGAAVHRRAVERQVDILQEMGCNAIRTSHNPPAPELLEYCDEKGILVLDEAFDEWRVPKVANGYSNLFDAWAEKDLRAMIRRDRNHPCVVMWSIGNEILDQGRPEGRETCRWLTAICHDEDSTRPVTAGFNDPDGAIQNGLAGELDIPGWNYRPARYAEFREAYPDWIMYGSETESCVSTRGEYVFPAKILRDHERSSGHCSAYELESPCWGYPPDIEFAAQEDRPYMLGEFVWTGFDYLGEPTPYKFHWPSRSSYFGIVDLCGFPKDRYYLYRSQWRPEVPTLHLLPHWSWPGREGEHIPVHVFTNAAGAELFLNGQSLGIRRKDASDPLRRFRLVWDAVTYAPGELRVRALDTQDHPTGEEAVQRTAGASARLTLSADRIELVANGDDLSFLTIRMCDTDGIVCPSAAQPVVVSVQGPAEVLAVDGGDPTSLEPIPGCHGRLFHGMALAVIRTRANVPGEIFVTVESSGFVNTSAQLRSF</sequence>
<keyword evidence="10" id="KW-1185">Reference proteome</keyword>